<dbReference type="Proteomes" id="UP001160148">
    <property type="component" value="Unassembled WGS sequence"/>
</dbReference>
<dbReference type="AlphaFoldDB" id="A0AAV0VTQ5"/>
<organism evidence="1 2">
    <name type="scientific">Macrosiphum euphorbiae</name>
    <name type="common">potato aphid</name>
    <dbReference type="NCBI Taxonomy" id="13131"/>
    <lineage>
        <taxon>Eukaryota</taxon>
        <taxon>Metazoa</taxon>
        <taxon>Ecdysozoa</taxon>
        <taxon>Arthropoda</taxon>
        <taxon>Hexapoda</taxon>
        <taxon>Insecta</taxon>
        <taxon>Pterygota</taxon>
        <taxon>Neoptera</taxon>
        <taxon>Paraneoptera</taxon>
        <taxon>Hemiptera</taxon>
        <taxon>Sternorrhyncha</taxon>
        <taxon>Aphidomorpha</taxon>
        <taxon>Aphidoidea</taxon>
        <taxon>Aphididae</taxon>
        <taxon>Macrosiphini</taxon>
        <taxon>Macrosiphum</taxon>
    </lineage>
</organism>
<reference evidence="1 2" key="1">
    <citation type="submission" date="2023-01" db="EMBL/GenBank/DDBJ databases">
        <authorList>
            <person name="Whitehead M."/>
        </authorList>
    </citation>
    <scope>NUCLEOTIDE SEQUENCE [LARGE SCALE GENOMIC DNA]</scope>
</reference>
<protein>
    <submittedName>
        <fullName evidence="1">Uncharacterized protein</fullName>
    </submittedName>
</protein>
<proteinExistence type="predicted"/>
<accession>A0AAV0VTQ5</accession>
<dbReference type="PANTHER" id="PTHR47331">
    <property type="entry name" value="PHD-TYPE DOMAIN-CONTAINING PROTEIN"/>
    <property type="match status" value="1"/>
</dbReference>
<gene>
    <name evidence="1" type="ORF">MEUPH1_LOCUS4343</name>
</gene>
<sequence>MEWNHMVLVTAYMLRFISNAKERKNQTPNCQTVVLTVNELQNARNVWLCYTKHNAFRSELNSLTKSKSVGSNSRMKRLNPLIDTVGLIRVGGRLDYLVASEKRRHPVVLPPRLPPKGKIVKMIFEQMHLKLLHIGPLLANIQY</sequence>
<comment type="caution">
    <text evidence="1">The sequence shown here is derived from an EMBL/GenBank/DDBJ whole genome shotgun (WGS) entry which is preliminary data.</text>
</comment>
<keyword evidence="2" id="KW-1185">Reference proteome</keyword>
<evidence type="ECO:0000313" key="2">
    <source>
        <dbReference type="Proteomes" id="UP001160148"/>
    </source>
</evidence>
<name>A0AAV0VTQ5_9HEMI</name>
<evidence type="ECO:0000313" key="1">
    <source>
        <dbReference type="EMBL" id="CAI6347568.1"/>
    </source>
</evidence>
<dbReference type="EMBL" id="CARXXK010000001">
    <property type="protein sequence ID" value="CAI6347568.1"/>
    <property type="molecule type" value="Genomic_DNA"/>
</dbReference>
<dbReference type="PANTHER" id="PTHR47331:SF6">
    <property type="entry name" value="DOUBLECORTIN DOMAIN-CONTAINING PROTEIN"/>
    <property type="match status" value="1"/>
</dbReference>